<gene>
    <name evidence="1" type="ORF">Tci_932872</name>
</gene>
<reference evidence="1" key="1">
    <citation type="journal article" date="2019" name="Sci. Rep.">
        <title>Draft genome of Tanacetum cinerariifolium, the natural source of mosquito coil.</title>
        <authorList>
            <person name="Yamashiro T."/>
            <person name="Shiraishi A."/>
            <person name="Satake H."/>
            <person name="Nakayama K."/>
        </authorList>
    </citation>
    <scope>NUCLEOTIDE SEQUENCE</scope>
</reference>
<accession>A0A699XNR3</accession>
<name>A0A699XNR3_TANCI</name>
<protein>
    <submittedName>
        <fullName evidence="1">Uncharacterized protein</fullName>
    </submittedName>
</protein>
<feature type="non-terminal residue" evidence="1">
    <location>
        <position position="1"/>
    </location>
</feature>
<organism evidence="1">
    <name type="scientific">Tanacetum cinerariifolium</name>
    <name type="common">Dalmatian daisy</name>
    <name type="synonym">Chrysanthemum cinerariifolium</name>
    <dbReference type="NCBI Taxonomy" id="118510"/>
    <lineage>
        <taxon>Eukaryota</taxon>
        <taxon>Viridiplantae</taxon>
        <taxon>Streptophyta</taxon>
        <taxon>Embryophyta</taxon>
        <taxon>Tracheophyta</taxon>
        <taxon>Spermatophyta</taxon>
        <taxon>Magnoliopsida</taxon>
        <taxon>eudicotyledons</taxon>
        <taxon>Gunneridae</taxon>
        <taxon>Pentapetalae</taxon>
        <taxon>asterids</taxon>
        <taxon>campanulids</taxon>
        <taxon>Asterales</taxon>
        <taxon>Asteraceae</taxon>
        <taxon>Asteroideae</taxon>
        <taxon>Anthemideae</taxon>
        <taxon>Anthemidinae</taxon>
        <taxon>Tanacetum</taxon>
    </lineage>
</organism>
<dbReference type="EMBL" id="BKCJ011884269">
    <property type="protein sequence ID" value="GFD60903.1"/>
    <property type="molecule type" value="Genomic_DNA"/>
</dbReference>
<evidence type="ECO:0000313" key="1">
    <source>
        <dbReference type="EMBL" id="GFD60903.1"/>
    </source>
</evidence>
<comment type="caution">
    <text evidence="1">The sequence shown here is derived from an EMBL/GenBank/DDBJ whole genome shotgun (WGS) entry which is preliminary data.</text>
</comment>
<feature type="non-terminal residue" evidence="1">
    <location>
        <position position="79"/>
    </location>
</feature>
<dbReference type="AlphaFoldDB" id="A0A699XNR3"/>
<sequence length="79" mass="8375">LLRGAEGSHHFRAKLLEQPLGQAGAVVGAAARIEQPEAAPVVHGQRQYVAVAGFVLLIAERLVAPAGYQHMLLATVRNI</sequence>
<proteinExistence type="predicted"/>